<dbReference type="AlphaFoldDB" id="A0A653BZ20"/>
<dbReference type="GO" id="GO:0030030">
    <property type="term" value="P:cell projection organization"/>
    <property type="evidence" value="ECO:0007669"/>
    <property type="project" value="UniProtKB-KW"/>
</dbReference>
<evidence type="ECO:0000256" key="2">
    <source>
        <dbReference type="ARBA" id="ARBA00010500"/>
    </source>
</evidence>
<keyword evidence="8" id="KW-0966">Cell projection</keyword>
<evidence type="ECO:0000256" key="4">
    <source>
        <dbReference type="ARBA" id="ARBA00022490"/>
    </source>
</evidence>
<dbReference type="PANTHER" id="PTHR21442">
    <property type="entry name" value="CILIA- AND FLAGELLA-ASSOCIATED PROTEIN 206"/>
    <property type="match status" value="1"/>
</dbReference>
<evidence type="ECO:0000313" key="10">
    <source>
        <dbReference type="EMBL" id="VEN40556.1"/>
    </source>
</evidence>
<evidence type="ECO:0000256" key="5">
    <source>
        <dbReference type="ARBA" id="ARBA00022794"/>
    </source>
</evidence>
<comment type="function">
    <text evidence="9">Essential for sperm motility and is involved in the regulation of the beating frequency of motile cilia on the epithelial cells of the respiratory tract. Required for the establishment of radial spokes in sperm flagella.</text>
</comment>
<reference evidence="10 11" key="1">
    <citation type="submission" date="2019-01" db="EMBL/GenBank/DDBJ databases">
        <authorList>
            <person name="Sayadi A."/>
        </authorList>
    </citation>
    <scope>NUCLEOTIDE SEQUENCE [LARGE SCALE GENOMIC DNA]</scope>
</reference>
<dbReference type="EMBL" id="CAACVG010006550">
    <property type="protein sequence ID" value="VEN40556.1"/>
    <property type="molecule type" value="Genomic_DNA"/>
</dbReference>
<keyword evidence="6" id="KW-0969">Cilium</keyword>
<gene>
    <name evidence="10" type="ORF">CALMAC_LOCUS4685</name>
</gene>
<organism evidence="10 11">
    <name type="scientific">Callosobruchus maculatus</name>
    <name type="common">Southern cowpea weevil</name>
    <name type="synonym">Pulse bruchid</name>
    <dbReference type="NCBI Taxonomy" id="64391"/>
    <lineage>
        <taxon>Eukaryota</taxon>
        <taxon>Metazoa</taxon>
        <taxon>Ecdysozoa</taxon>
        <taxon>Arthropoda</taxon>
        <taxon>Hexapoda</taxon>
        <taxon>Insecta</taxon>
        <taxon>Pterygota</taxon>
        <taxon>Neoptera</taxon>
        <taxon>Endopterygota</taxon>
        <taxon>Coleoptera</taxon>
        <taxon>Polyphaga</taxon>
        <taxon>Cucujiformia</taxon>
        <taxon>Chrysomeloidea</taxon>
        <taxon>Chrysomelidae</taxon>
        <taxon>Bruchinae</taxon>
        <taxon>Bruchini</taxon>
        <taxon>Callosobruchus</taxon>
    </lineage>
</organism>
<keyword evidence="5" id="KW-0970">Cilium biogenesis/degradation</keyword>
<dbReference type="OrthoDB" id="10251073at2759"/>
<keyword evidence="7" id="KW-0206">Cytoskeleton</keyword>
<keyword evidence="11" id="KW-1185">Reference proteome</keyword>
<evidence type="ECO:0000313" key="11">
    <source>
        <dbReference type="Proteomes" id="UP000410492"/>
    </source>
</evidence>
<sequence length="653" mass="75460">MMRSLENDILELKRFHLESNILKDTLNTCVERSILPSQPNEKFVHFLVKLELLNPGWGITTDVMRSRDNIQTLVKHLVNVLESQHLLPVIALKMQFYYGCSMQHLDSSISSNDERMAVLLRPLRNDILSVSAREAFYNPDLFDRKIISYAVLLTGIGNPQESNVYCEALRVWRSVMDEKEFASFLQKDKEERDQVLEEISYLICGIRLYNWHSGKSEGHGIRDYGSLITELIEILRRNLENTICGTLKWIDVLAVTVDRFFVVSCIGDEVKLTLELSMDIKKKDVYAFRDLLLIFRQHLMYLRKMLHLLKTKERQADQMARTFQEKLNHLDGMIVGRYAVVASETFPVFIDLAKSWMDLKNRIIPLLKLEEVMNVLGALRKKAVSYTNKALEKIHDITSIPASMISVANNDYETEEEETEVLCQRPRLKSMNLDVVIRPRSSLDRDKVEYNGYCGFTLVQTEGALVFGDQSLGLANHLGKWYAFSSPEACLAFSRNPSRYINGVIKLVRTSPHLIEILDMRDYLEVIRDVEVIVEEKPIRTKTLTTGTQCEDEYEKIVEPSIDEEYDWNIWSMKLKALQLGHLMNCGTHASQSQQTHTVTATRIQTDRFKHKNLQTKKDNYANTPKPARYIAGLRAPDPKKWFDIDLTRPVKE</sequence>
<evidence type="ECO:0000256" key="6">
    <source>
        <dbReference type="ARBA" id="ARBA00023069"/>
    </source>
</evidence>
<evidence type="ECO:0000256" key="1">
    <source>
        <dbReference type="ARBA" id="ARBA00004430"/>
    </source>
</evidence>
<name>A0A653BZ20_CALMS</name>
<dbReference type="GO" id="GO:0036064">
    <property type="term" value="C:ciliary basal body"/>
    <property type="evidence" value="ECO:0007669"/>
    <property type="project" value="TreeGrafter"/>
</dbReference>
<evidence type="ECO:0000256" key="9">
    <source>
        <dbReference type="ARBA" id="ARBA00045321"/>
    </source>
</evidence>
<dbReference type="GO" id="GO:0005930">
    <property type="term" value="C:axoneme"/>
    <property type="evidence" value="ECO:0007669"/>
    <property type="project" value="UniProtKB-SubCell"/>
</dbReference>
<dbReference type="Proteomes" id="UP000410492">
    <property type="component" value="Unassembled WGS sequence"/>
</dbReference>
<dbReference type="GO" id="GO:0003356">
    <property type="term" value="P:regulation of cilium beat frequency"/>
    <property type="evidence" value="ECO:0007669"/>
    <property type="project" value="TreeGrafter"/>
</dbReference>
<accession>A0A653BZ20</accession>
<evidence type="ECO:0000256" key="7">
    <source>
        <dbReference type="ARBA" id="ARBA00023212"/>
    </source>
</evidence>
<evidence type="ECO:0000256" key="8">
    <source>
        <dbReference type="ARBA" id="ARBA00023273"/>
    </source>
</evidence>
<keyword evidence="4" id="KW-0963">Cytoplasm</keyword>
<dbReference type="PANTHER" id="PTHR21442:SF0">
    <property type="entry name" value="CILIA- AND FLAGELLA-ASSOCIATED PROTEIN 206"/>
    <property type="match status" value="1"/>
</dbReference>
<evidence type="ECO:0000256" key="3">
    <source>
        <dbReference type="ARBA" id="ARBA00021602"/>
    </source>
</evidence>
<protein>
    <recommendedName>
        <fullName evidence="3">Cilia- and flagella-associated protein 206</fullName>
    </recommendedName>
</protein>
<dbReference type="Pfam" id="PF12018">
    <property type="entry name" value="FAP206"/>
    <property type="match status" value="1"/>
</dbReference>
<comment type="subcellular location">
    <subcellularLocation>
        <location evidence="1">Cytoplasm</location>
        <location evidence="1">Cytoskeleton</location>
        <location evidence="1">Cilium axoneme</location>
    </subcellularLocation>
</comment>
<dbReference type="InterPro" id="IPR021897">
    <property type="entry name" value="FAP206"/>
</dbReference>
<proteinExistence type="inferred from homology"/>
<comment type="similarity">
    <text evidence="2">Belongs to the CFAP206 family.</text>
</comment>